<evidence type="ECO:0000256" key="6">
    <source>
        <dbReference type="ARBA" id="ARBA00022989"/>
    </source>
</evidence>
<feature type="transmembrane region" description="Helical" evidence="10">
    <location>
        <begin position="25"/>
        <end position="46"/>
    </location>
</feature>
<dbReference type="InterPro" id="IPR002076">
    <property type="entry name" value="ELO_fam"/>
</dbReference>
<keyword evidence="4 10" id="KW-0812">Transmembrane</keyword>
<evidence type="ECO:0000256" key="7">
    <source>
        <dbReference type="ARBA" id="ARBA00023098"/>
    </source>
</evidence>
<dbReference type="EMBL" id="BGPR01009329">
    <property type="protein sequence ID" value="GBN39329.1"/>
    <property type="molecule type" value="Genomic_DNA"/>
</dbReference>
<evidence type="ECO:0000313" key="11">
    <source>
        <dbReference type="EMBL" id="GBN39329.1"/>
    </source>
</evidence>
<evidence type="ECO:0000256" key="3">
    <source>
        <dbReference type="ARBA" id="ARBA00022679"/>
    </source>
</evidence>
<dbReference type="GO" id="GO:0006633">
    <property type="term" value="P:fatty acid biosynthetic process"/>
    <property type="evidence" value="ECO:0007669"/>
    <property type="project" value="UniProtKB-KW"/>
</dbReference>
<organism evidence="11 12">
    <name type="scientific">Araneus ventricosus</name>
    <name type="common">Orbweaver spider</name>
    <name type="synonym">Epeira ventricosa</name>
    <dbReference type="NCBI Taxonomy" id="182803"/>
    <lineage>
        <taxon>Eukaryota</taxon>
        <taxon>Metazoa</taxon>
        <taxon>Ecdysozoa</taxon>
        <taxon>Arthropoda</taxon>
        <taxon>Chelicerata</taxon>
        <taxon>Arachnida</taxon>
        <taxon>Araneae</taxon>
        <taxon>Araneomorphae</taxon>
        <taxon>Entelegynae</taxon>
        <taxon>Araneoidea</taxon>
        <taxon>Araneidae</taxon>
        <taxon>Araneus</taxon>
    </lineage>
</organism>
<gene>
    <name evidence="11" type="ORF">AVEN_110107_1</name>
</gene>
<keyword evidence="12" id="KW-1185">Reference proteome</keyword>
<evidence type="ECO:0000256" key="9">
    <source>
        <dbReference type="ARBA" id="ARBA00023160"/>
    </source>
</evidence>
<sequence length="101" mass="11901">MSSDSDYSIKFVEDIENNLLYRSPYFFPSFLLGYILFVTWIGPSFMKNRKPFNLQKILVSYNVIEVFINAYTTSWIISETIEHKHLRCLPRDHHSFSAAAE</sequence>
<dbReference type="AlphaFoldDB" id="A0A4Y2NKW7"/>
<keyword evidence="9" id="KW-0275">Fatty acid biosynthesis</keyword>
<comment type="subcellular location">
    <subcellularLocation>
        <location evidence="1">Membrane</location>
        <topology evidence="1">Multi-pass membrane protein</topology>
    </subcellularLocation>
</comment>
<evidence type="ECO:0000256" key="5">
    <source>
        <dbReference type="ARBA" id="ARBA00022832"/>
    </source>
</evidence>
<evidence type="ECO:0000256" key="1">
    <source>
        <dbReference type="ARBA" id="ARBA00004141"/>
    </source>
</evidence>
<protein>
    <submittedName>
        <fullName evidence="11">Uncharacterized protein</fullName>
    </submittedName>
</protein>
<keyword evidence="5" id="KW-0276">Fatty acid metabolism</keyword>
<keyword evidence="2" id="KW-0444">Lipid biosynthesis</keyword>
<evidence type="ECO:0000313" key="12">
    <source>
        <dbReference type="Proteomes" id="UP000499080"/>
    </source>
</evidence>
<accession>A0A4Y2NKW7</accession>
<evidence type="ECO:0000256" key="8">
    <source>
        <dbReference type="ARBA" id="ARBA00023136"/>
    </source>
</evidence>
<dbReference type="Pfam" id="PF01151">
    <property type="entry name" value="ELO"/>
    <property type="match status" value="1"/>
</dbReference>
<evidence type="ECO:0000256" key="2">
    <source>
        <dbReference type="ARBA" id="ARBA00022516"/>
    </source>
</evidence>
<dbReference type="GO" id="GO:0009922">
    <property type="term" value="F:fatty acid elongase activity"/>
    <property type="evidence" value="ECO:0007669"/>
    <property type="project" value="InterPro"/>
</dbReference>
<proteinExistence type="predicted"/>
<reference evidence="11 12" key="1">
    <citation type="journal article" date="2019" name="Sci. Rep.">
        <title>Orb-weaving spider Araneus ventricosus genome elucidates the spidroin gene catalogue.</title>
        <authorList>
            <person name="Kono N."/>
            <person name="Nakamura H."/>
            <person name="Ohtoshi R."/>
            <person name="Moran D.A.P."/>
            <person name="Shinohara A."/>
            <person name="Yoshida Y."/>
            <person name="Fujiwara M."/>
            <person name="Mori M."/>
            <person name="Tomita M."/>
            <person name="Arakawa K."/>
        </authorList>
    </citation>
    <scope>NUCLEOTIDE SEQUENCE [LARGE SCALE GENOMIC DNA]</scope>
</reference>
<evidence type="ECO:0000256" key="10">
    <source>
        <dbReference type="SAM" id="Phobius"/>
    </source>
</evidence>
<keyword evidence="6 10" id="KW-1133">Transmembrane helix</keyword>
<dbReference type="Proteomes" id="UP000499080">
    <property type="component" value="Unassembled WGS sequence"/>
</dbReference>
<keyword evidence="7" id="KW-0443">Lipid metabolism</keyword>
<dbReference type="OrthoDB" id="6416940at2759"/>
<keyword evidence="3" id="KW-0808">Transferase</keyword>
<comment type="caution">
    <text evidence="11">The sequence shown here is derived from an EMBL/GenBank/DDBJ whole genome shotgun (WGS) entry which is preliminary data.</text>
</comment>
<keyword evidence="8 10" id="KW-0472">Membrane</keyword>
<feature type="non-terminal residue" evidence="11">
    <location>
        <position position="101"/>
    </location>
</feature>
<dbReference type="GO" id="GO:0016020">
    <property type="term" value="C:membrane"/>
    <property type="evidence" value="ECO:0007669"/>
    <property type="project" value="UniProtKB-SubCell"/>
</dbReference>
<evidence type="ECO:0000256" key="4">
    <source>
        <dbReference type="ARBA" id="ARBA00022692"/>
    </source>
</evidence>
<name>A0A4Y2NKW7_ARAVE</name>